<dbReference type="VEuPathDB" id="VectorBase:ISCW010846"/>
<dbReference type="AlphaFoldDB" id="B7Q4H3"/>
<organism>
    <name type="scientific">Ixodes scapularis</name>
    <name type="common">Black-legged tick</name>
    <name type="synonym">Deer tick</name>
    <dbReference type="NCBI Taxonomy" id="6945"/>
    <lineage>
        <taxon>Eukaryota</taxon>
        <taxon>Metazoa</taxon>
        <taxon>Ecdysozoa</taxon>
        <taxon>Arthropoda</taxon>
        <taxon>Chelicerata</taxon>
        <taxon>Arachnida</taxon>
        <taxon>Acari</taxon>
        <taxon>Parasitiformes</taxon>
        <taxon>Ixodida</taxon>
        <taxon>Ixodoidea</taxon>
        <taxon>Ixodidae</taxon>
        <taxon>Ixodinae</taxon>
        <taxon>Ixodes</taxon>
    </lineage>
</organism>
<dbReference type="InParanoid" id="B7Q4H3"/>
<protein>
    <submittedName>
        <fullName evidence="1 2">Uncharacterized protein</fullName>
    </submittedName>
</protein>
<keyword evidence="3" id="KW-1185">Reference proteome</keyword>
<gene>
    <name evidence="1" type="ORF">IscW_ISCW010846</name>
</gene>
<dbReference type="HOGENOM" id="CLU_2778688_0_0_1"/>
<evidence type="ECO:0000313" key="1">
    <source>
        <dbReference type="EMBL" id="EEC13745.1"/>
    </source>
</evidence>
<dbReference type="PaxDb" id="6945-B7Q4H3"/>
<reference evidence="2" key="2">
    <citation type="submission" date="2020-05" db="UniProtKB">
        <authorList>
            <consortium name="EnsemblMetazoa"/>
        </authorList>
    </citation>
    <scope>IDENTIFICATION</scope>
    <source>
        <strain evidence="2">wikel</strain>
    </source>
</reference>
<evidence type="ECO:0000313" key="2">
    <source>
        <dbReference type="EnsemblMetazoa" id="ISCW010846-PA"/>
    </source>
</evidence>
<dbReference type="EMBL" id="ABJB010612674">
    <property type="status" value="NOT_ANNOTATED_CDS"/>
    <property type="molecule type" value="Genomic_DNA"/>
</dbReference>
<dbReference type="EMBL" id="DS855752">
    <property type="protein sequence ID" value="EEC13745.1"/>
    <property type="molecule type" value="Genomic_DNA"/>
</dbReference>
<name>B7Q4H3_IXOSC</name>
<sequence length="69" mass="7281">MAAHTKGCTALVKKLPASIVCKADKLTALTSSTREPKTAVRRCACCKPWHSDSKRVLAHISATATGTPC</sequence>
<dbReference type="Proteomes" id="UP000001555">
    <property type="component" value="Unassembled WGS sequence"/>
</dbReference>
<evidence type="ECO:0000313" key="3">
    <source>
        <dbReference type="Proteomes" id="UP000001555"/>
    </source>
</evidence>
<accession>B7Q4H3</accession>
<reference evidence="1 3" key="1">
    <citation type="submission" date="2008-03" db="EMBL/GenBank/DDBJ databases">
        <title>Annotation of Ixodes scapularis.</title>
        <authorList>
            <consortium name="Ixodes scapularis Genome Project Consortium"/>
            <person name="Caler E."/>
            <person name="Hannick L.I."/>
            <person name="Bidwell S."/>
            <person name="Joardar V."/>
            <person name="Thiagarajan M."/>
            <person name="Amedeo P."/>
            <person name="Galinsky K.J."/>
            <person name="Schobel S."/>
            <person name="Inman J."/>
            <person name="Hostetler J."/>
            <person name="Miller J."/>
            <person name="Hammond M."/>
            <person name="Megy K."/>
            <person name="Lawson D."/>
            <person name="Kodira C."/>
            <person name="Sutton G."/>
            <person name="Meyer J."/>
            <person name="Hill C.A."/>
            <person name="Birren B."/>
            <person name="Nene V."/>
            <person name="Collins F."/>
            <person name="Alarcon-Chaidez F."/>
            <person name="Wikel S."/>
            <person name="Strausberg R."/>
        </authorList>
    </citation>
    <scope>NUCLEOTIDE SEQUENCE [LARGE SCALE GENOMIC DNA]</scope>
    <source>
        <strain evidence="3">Wikel</strain>
        <strain evidence="1">Wikel colony</strain>
    </source>
</reference>
<dbReference type="EnsemblMetazoa" id="ISCW010846-RA">
    <property type="protein sequence ID" value="ISCW010846-PA"/>
    <property type="gene ID" value="ISCW010846"/>
</dbReference>
<proteinExistence type="predicted"/>